<dbReference type="GeneID" id="9623138"/>
<gene>
    <name evidence="1" type="ORF">VOLCADRAFT_107945</name>
</gene>
<sequence length="602" mass="65755">MGAILSKPYEHGLTGLLLGEQIISEVQKAMRELQVKGLTRPSSPIKVTPSSCSSDMCKTIEGAVGVRWHYVMGVIAPCCCTCVPVAPTAMFCWDGANEDAPDTIARAVKHLQHIAPQGVKVLPVQTVEWLQATVNLGHKTIEIKPSKTDYIFVTGVAWAKCKEDFGAKLFNGWKLSVKDGMMTADALQSMLGSIIALYEVKTDVTLNKGLPGVRVQALIEYLAVNHMKDWPMNDVPVLFGDLNRHYVVHAGRKDAGQPQRSIHVEAARENEYAQALGALFRLPEVYEALGLTKPPTCFQPVTKEEYLAGFRPYARGVEPILTASLKLTPYLFHTSIMLSSSQGSMSGTLVVLARRASSSLTTMSNPLAAARGAPCTRTGAHCWLLLVNSYATEHSTEHATSSPCKEQHITQNAGVGIGCSKKLFQAIMASVRGARLEPARRQGQAPGALQLTPIERAYNNSAVCFYEDPADKKLKLHILWDELKSQKLADCQWLGGPKGKGYAELTNAFGDTTYGDLEARPLQYYSSTVVPFRRMLSTHAQLSLDRAQRDGKMAGSWTFQDYHSIENVLTWLQTAELQEPPIAGSMSELSEVMSMSSAPAAL</sequence>
<dbReference type="AlphaFoldDB" id="D8UHC4"/>
<dbReference type="EMBL" id="GL378405">
    <property type="protein sequence ID" value="EFJ40881.1"/>
    <property type="molecule type" value="Genomic_DNA"/>
</dbReference>
<reference evidence="1 2" key="1">
    <citation type="journal article" date="2010" name="Science">
        <title>Genomic analysis of organismal complexity in the multicellular green alga Volvox carteri.</title>
        <authorList>
            <person name="Prochnik S.E."/>
            <person name="Umen J."/>
            <person name="Nedelcu A.M."/>
            <person name="Hallmann A."/>
            <person name="Miller S.M."/>
            <person name="Nishii I."/>
            <person name="Ferris P."/>
            <person name="Kuo A."/>
            <person name="Mitros T."/>
            <person name="Fritz-Laylin L.K."/>
            <person name="Hellsten U."/>
            <person name="Chapman J."/>
            <person name="Simakov O."/>
            <person name="Rensing S.A."/>
            <person name="Terry A."/>
            <person name="Pangilinan J."/>
            <person name="Kapitonov V."/>
            <person name="Jurka J."/>
            <person name="Salamov A."/>
            <person name="Shapiro H."/>
            <person name="Schmutz J."/>
            <person name="Grimwood J."/>
            <person name="Lindquist E."/>
            <person name="Lucas S."/>
            <person name="Grigoriev I.V."/>
            <person name="Schmitt R."/>
            <person name="Kirk D."/>
            <person name="Rokhsar D.S."/>
        </authorList>
    </citation>
    <scope>NUCLEOTIDE SEQUENCE [LARGE SCALE GENOMIC DNA]</scope>
    <source>
        <strain evidence="2">f. Nagariensis / Eve</strain>
    </source>
</reference>
<dbReference type="RefSeq" id="XP_002958041.1">
    <property type="nucleotide sequence ID" value="XM_002957995.1"/>
</dbReference>
<dbReference type="KEGG" id="vcn:VOLCADRAFT_107945"/>
<name>D8UHC4_VOLCA</name>
<evidence type="ECO:0000313" key="1">
    <source>
        <dbReference type="EMBL" id="EFJ40881.1"/>
    </source>
</evidence>
<organism evidence="2">
    <name type="scientific">Volvox carteri f. nagariensis</name>
    <dbReference type="NCBI Taxonomy" id="3068"/>
    <lineage>
        <taxon>Eukaryota</taxon>
        <taxon>Viridiplantae</taxon>
        <taxon>Chlorophyta</taxon>
        <taxon>core chlorophytes</taxon>
        <taxon>Chlorophyceae</taxon>
        <taxon>CS clade</taxon>
        <taxon>Chlamydomonadales</taxon>
        <taxon>Volvocaceae</taxon>
        <taxon>Volvox</taxon>
    </lineage>
</organism>
<keyword evidence="2" id="KW-1185">Reference proteome</keyword>
<dbReference type="InParanoid" id="D8UHC4"/>
<evidence type="ECO:0000313" key="2">
    <source>
        <dbReference type="Proteomes" id="UP000001058"/>
    </source>
</evidence>
<protein>
    <submittedName>
        <fullName evidence="1">Uncharacterized protein</fullName>
    </submittedName>
</protein>
<proteinExistence type="predicted"/>
<dbReference type="Proteomes" id="UP000001058">
    <property type="component" value="Unassembled WGS sequence"/>
</dbReference>
<dbReference type="eggNOG" id="ENOG502QPUE">
    <property type="taxonomic scope" value="Eukaryota"/>
</dbReference>
<accession>D8UHC4</accession>